<sequence>RWAKAFFDQGSLPSHCQGKYTKRESLLDDEDLKLVACTWLHSTLPKD</sequence>
<dbReference type="EMBL" id="CAJVQB010076358">
    <property type="protein sequence ID" value="CAG8844547.1"/>
    <property type="molecule type" value="Genomic_DNA"/>
</dbReference>
<protein>
    <submittedName>
        <fullName evidence="1">5713_t:CDS:1</fullName>
    </submittedName>
</protein>
<evidence type="ECO:0000313" key="2">
    <source>
        <dbReference type="Proteomes" id="UP000789901"/>
    </source>
</evidence>
<accession>A0ABN7X1Q5</accession>
<dbReference type="Proteomes" id="UP000789901">
    <property type="component" value="Unassembled WGS sequence"/>
</dbReference>
<evidence type="ECO:0000313" key="1">
    <source>
        <dbReference type="EMBL" id="CAG8844547.1"/>
    </source>
</evidence>
<proteinExistence type="predicted"/>
<name>A0ABN7X1Q5_GIGMA</name>
<reference evidence="1 2" key="1">
    <citation type="submission" date="2021-06" db="EMBL/GenBank/DDBJ databases">
        <authorList>
            <person name="Kallberg Y."/>
            <person name="Tangrot J."/>
            <person name="Rosling A."/>
        </authorList>
    </citation>
    <scope>NUCLEOTIDE SEQUENCE [LARGE SCALE GENOMIC DNA]</scope>
    <source>
        <strain evidence="1 2">120-4 pot B 10/14</strain>
    </source>
</reference>
<organism evidence="1 2">
    <name type="scientific">Gigaspora margarita</name>
    <dbReference type="NCBI Taxonomy" id="4874"/>
    <lineage>
        <taxon>Eukaryota</taxon>
        <taxon>Fungi</taxon>
        <taxon>Fungi incertae sedis</taxon>
        <taxon>Mucoromycota</taxon>
        <taxon>Glomeromycotina</taxon>
        <taxon>Glomeromycetes</taxon>
        <taxon>Diversisporales</taxon>
        <taxon>Gigasporaceae</taxon>
        <taxon>Gigaspora</taxon>
    </lineage>
</organism>
<comment type="caution">
    <text evidence="1">The sequence shown here is derived from an EMBL/GenBank/DDBJ whole genome shotgun (WGS) entry which is preliminary data.</text>
</comment>
<feature type="non-terminal residue" evidence="1">
    <location>
        <position position="1"/>
    </location>
</feature>
<keyword evidence="2" id="KW-1185">Reference proteome</keyword>
<gene>
    <name evidence="1" type="ORF">GMARGA_LOCUS37159</name>
</gene>